<dbReference type="PANTHER" id="PTHR37299">
    <property type="entry name" value="TRANSCRIPTIONAL REGULATOR-RELATED"/>
    <property type="match status" value="1"/>
</dbReference>
<dbReference type="KEGG" id="ahb:bsdtb5_07180"/>
<feature type="domain" description="Response regulatory" evidence="4">
    <location>
        <begin position="3"/>
        <end position="118"/>
    </location>
</feature>
<feature type="modified residue" description="4-aspartylphosphate" evidence="3">
    <location>
        <position position="56"/>
    </location>
</feature>
<dbReference type="PROSITE" id="PS50930">
    <property type="entry name" value="HTH_LYTTR"/>
    <property type="match status" value="1"/>
</dbReference>
<sequence>MLQIAICDDEDIILEYITRLTNEIIKSENLSCNIHSYSSGEQLIEENVLFDVILLDIGMNHLNGIEVAKKIRESSDAVIIFITALKEYVFDAFDVGAFHFLIKPIEKNKFFEVFVKAVKQRGDSRTGEAFLIKAGSTFQKIEPTKVYYAENHGRKIVLHMKDKQVETYGKMDEYELRLGENFYRCHRGYLVNLSEIYSYDRMNIVLKNGDHIYLSKQRYSDFVGTYMRYLKDGD</sequence>
<dbReference type="SMART" id="SM00448">
    <property type="entry name" value="REC"/>
    <property type="match status" value="1"/>
</dbReference>
<protein>
    <recommendedName>
        <fullName evidence="1">Stage 0 sporulation protein A homolog</fullName>
    </recommendedName>
</protein>
<dbReference type="Pfam" id="PF04397">
    <property type="entry name" value="LytTR"/>
    <property type="match status" value="1"/>
</dbReference>
<dbReference type="GO" id="GO:0003677">
    <property type="term" value="F:DNA binding"/>
    <property type="evidence" value="ECO:0007669"/>
    <property type="project" value="UniProtKB-KW"/>
</dbReference>
<name>A0A7R7ICW8_9FIRM</name>
<keyword evidence="6" id="KW-0238">DNA-binding</keyword>
<feature type="domain" description="HTH LytTR-type" evidence="5">
    <location>
        <begin position="130"/>
        <end position="219"/>
    </location>
</feature>
<accession>A0A7R7ICW8</accession>
<evidence type="ECO:0000256" key="1">
    <source>
        <dbReference type="ARBA" id="ARBA00018672"/>
    </source>
</evidence>
<dbReference type="AlphaFoldDB" id="A0A7R7ICW8"/>
<organism evidence="6 7">
    <name type="scientific">Anaeromicropila herbilytica</name>
    <dbReference type="NCBI Taxonomy" id="2785025"/>
    <lineage>
        <taxon>Bacteria</taxon>
        <taxon>Bacillati</taxon>
        <taxon>Bacillota</taxon>
        <taxon>Clostridia</taxon>
        <taxon>Lachnospirales</taxon>
        <taxon>Lachnospiraceae</taxon>
        <taxon>Anaeromicropila</taxon>
    </lineage>
</organism>
<dbReference type="Proteomes" id="UP000595897">
    <property type="component" value="Chromosome"/>
</dbReference>
<dbReference type="PANTHER" id="PTHR37299:SF1">
    <property type="entry name" value="STAGE 0 SPORULATION PROTEIN A HOMOLOG"/>
    <property type="match status" value="1"/>
</dbReference>
<evidence type="ECO:0000313" key="7">
    <source>
        <dbReference type="Proteomes" id="UP000595897"/>
    </source>
</evidence>
<dbReference type="SMART" id="SM00850">
    <property type="entry name" value="LytTR"/>
    <property type="match status" value="1"/>
</dbReference>
<dbReference type="EMBL" id="AP024169">
    <property type="protein sequence ID" value="BCN29423.1"/>
    <property type="molecule type" value="Genomic_DNA"/>
</dbReference>
<dbReference type="InterPro" id="IPR011006">
    <property type="entry name" value="CheY-like_superfamily"/>
</dbReference>
<dbReference type="InterPro" id="IPR001789">
    <property type="entry name" value="Sig_transdc_resp-reg_receiver"/>
</dbReference>
<evidence type="ECO:0000259" key="4">
    <source>
        <dbReference type="PROSITE" id="PS50110"/>
    </source>
</evidence>
<comment type="function">
    <text evidence="2">May play the central regulatory role in sporulation. It may be an element of the effector pathway responsible for the activation of sporulation genes in response to nutritional stress. Spo0A may act in concert with spo0H (a sigma factor) to control the expression of some genes that are critical to the sporulation process.</text>
</comment>
<reference evidence="6 7" key="1">
    <citation type="submission" date="2020-11" db="EMBL/GenBank/DDBJ databases">
        <title>Draft genome sequencing of a Lachnospiraceae strain isolated from anoxic soil subjected to BSD treatment.</title>
        <authorList>
            <person name="Uek A."/>
            <person name="Tonouchi A."/>
        </authorList>
    </citation>
    <scope>NUCLEOTIDE SEQUENCE [LARGE SCALE GENOMIC DNA]</scope>
    <source>
        <strain evidence="6 7">TB5</strain>
    </source>
</reference>
<dbReference type="GO" id="GO:0000156">
    <property type="term" value="F:phosphorelay response regulator activity"/>
    <property type="evidence" value="ECO:0007669"/>
    <property type="project" value="InterPro"/>
</dbReference>
<dbReference type="Gene3D" id="2.40.50.1020">
    <property type="entry name" value="LytTr DNA-binding domain"/>
    <property type="match status" value="1"/>
</dbReference>
<keyword evidence="7" id="KW-1185">Reference proteome</keyword>
<dbReference type="RefSeq" id="WP_271714702.1">
    <property type="nucleotide sequence ID" value="NZ_AP024169.1"/>
</dbReference>
<evidence type="ECO:0000256" key="3">
    <source>
        <dbReference type="PROSITE-ProRule" id="PRU00169"/>
    </source>
</evidence>
<dbReference type="InterPro" id="IPR007492">
    <property type="entry name" value="LytTR_DNA-bd_dom"/>
</dbReference>
<dbReference type="Pfam" id="PF00072">
    <property type="entry name" value="Response_reg"/>
    <property type="match status" value="1"/>
</dbReference>
<dbReference type="PROSITE" id="PS50110">
    <property type="entry name" value="RESPONSE_REGULATORY"/>
    <property type="match status" value="1"/>
</dbReference>
<evidence type="ECO:0000313" key="6">
    <source>
        <dbReference type="EMBL" id="BCN29423.1"/>
    </source>
</evidence>
<evidence type="ECO:0000256" key="2">
    <source>
        <dbReference type="ARBA" id="ARBA00024867"/>
    </source>
</evidence>
<keyword evidence="3" id="KW-0597">Phosphoprotein</keyword>
<evidence type="ECO:0000259" key="5">
    <source>
        <dbReference type="PROSITE" id="PS50930"/>
    </source>
</evidence>
<dbReference type="Gene3D" id="3.40.50.2300">
    <property type="match status" value="1"/>
</dbReference>
<gene>
    <name evidence="6" type="ORF">bsdtb5_07180</name>
</gene>
<dbReference type="SUPFAM" id="SSF52172">
    <property type="entry name" value="CheY-like"/>
    <property type="match status" value="1"/>
</dbReference>
<proteinExistence type="predicted"/>
<dbReference type="InterPro" id="IPR046947">
    <property type="entry name" value="LytR-like"/>
</dbReference>